<dbReference type="Pfam" id="PF00011">
    <property type="entry name" value="HSP20"/>
    <property type="match status" value="1"/>
</dbReference>
<evidence type="ECO:0000259" key="4">
    <source>
        <dbReference type="PROSITE" id="PS01031"/>
    </source>
</evidence>
<accession>A0A1F7Z3F7</accession>
<organism evidence="5 6">
    <name type="scientific">Candidatus Woesebacteria bacterium RIFCSPHIGHO2_02_FULL_39_13</name>
    <dbReference type="NCBI Taxonomy" id="1802505"/>
    <lineage>
        <taxon>Bacteria</taxon>
        <taxon>Candidatus Woeseibacteriota</taxon>
    </lineage>
</organism>
<dbReference type="PANTHER" id="PTHR46733:SF3">
    <property type="entry name" value="26.5 KDA HEAT SHOCK PROTEIN, MITOCHONDRIAL"/>
    <property type="match status" value="1"/>
</dbReference>
<dbReference type="GO" id="GO:0009408">
    <property type="term" value="P:response to heat"/>
    <property type="evidence" value="ECO:0007669"/>
    <property type="project" value="InterPro"/>
</dbReference>
<comment type="similarity">
    <text evidence="2 3">Belongs to the small heat shock protein (HSP20) family.</text>
</comment>
<evidence type="ECO:0000256" key="3">
    <source>
        <dbReference type="RuleBase" id="RU003616"/>
    </source>
</evidence>
<dbReference type="InterPro" id="IPR044587">
    <property type="entry name" value="HSP21-like"/>
</dbReference>
<dbReference type="InterPro" id="IPR008978">
    <property type="entry name" value="HSP20-like_chaperone"/>
</dbReference>
<protein>
    <recommendedName>
        <fullName evidence="4">SHSP domain-containing protein</fullName>
    </recommendedName>
</protein>
<dbReference type="PANTHER" id="PTHR46733">
    <property type="entry name" value="26.5 KDA HEAT SHOCK PROTEIN, MITOCHONDRIAL"/>
    <property type="match status" value="1"/>
</dbReference>
<proteinExistence type="inferred from homology"/>
<evidence type="ECO:0000313" key="5">
    <source>
        <dbReference type="EMBL" id="OGM33629.1"/>
    </source>
</evidence>
<reference evidence="5 6" key="1">
    <citation type="journal article" date="2016" name="Nat. Commun.">
        <title>Thousands of microbial genomes shed light on interconnected biogeochemical processes in an aquifer system.</title>
        <authorList>
            <person name="Anantharaman K."/>
            <person name="Brown C.T."/>
            <person name="Hug L.A."/>
            <person name="Sharon I."/>
            <person name="Castelle C.J."/>
            <person name="Probst A.J."/>
            <person name="Thomas B.C."/>
            <person name="Singh A."/>
            <person name="Wilkins M.J."/>
            <person name="Karaoz U."/>
            <person name="Brodie E.L."/>
            <person name="Williams K.H."/>
            <person name="Hubbard S.S."/>
            <person name="Banfield J.F."/>
        </authorList>
    </citation>
    <scope>NUCLEOTIDE SEQUENCE [LARGE SCALE GENOMIC DNA]</scope>
</reference>
<name>A0A1F7Z3F7_9BACT</name>
<dbReference type="InterPro" id="IPR002068">
    <property type="entry name" value="A-crystallin/Hsp20_dom"/>
</dbReference>
<evidence type="ECO:0000313" key="6">
    <source>
        <dbReference type="Proteomes" id="UP000177169"/>
    </source>
</evidence>
<dbReference type="PROSITE" id="PS01031">
    <property type="entry name" value="SHSP"/>
    <property type="match status" value="1"/>
</dbReference>
<dbReference type="STRING" id="1802505.A3D01_01605"/>
<gene>
    <name evidence="5" type="ORF">A3D01_01605</name>
</gene>
<dbReference type="Proteomes" id="UP000177169">
    <property type="component" value="Unassembled WGS sequence"/>
</dbReference>
<sequence>MADLIRRDPFASLFAWPRGLDEFDETFPTVTTQRGLRIHEDNKNIYLEAVVAGVPADDVELNIEDGVVTIRAEKKLEEKKKGEYKASTYNYYYTCALSGGKWDKAKAEVDQGVLEIIIPKAAAARPRKVTVRAKSK</sequence>
<evidence type="ECO:0000256" key="2">
    <source>
        <dbReference type="PROSITE-ProRule" id="PRU00285"/>
    </source>
</evidence>
<dbReference type="EMBL" id="MGGR01000016">
    <property type="protein sequence ID" value="OGM33629.1"/>
    <property type="molecule type" value="Genomic_DNA"/>
</dbReference>
<keyword evidence="1" id="KW-0346">Stress response</keyword>
<dbReference type="SUPFAM" id="SSF49764">
    <property type="entry name" value="HSP20-like chaperones"/>
    <property type="match status" value="1"/>
</dbReference>
<dbReference type="Gene3D" id="2.60.40.790">
    <property type="match status" value="1"/>
</dbReference>
<evidence type="ECO:0000256" key="1">
    <source>
        <dbReference type="ARBA" id="ARBA00023016"/>
    </source>
</evidence>
<comment type="caution">
    <text evidence="5">The sequence shown here is derived from an EMBL/GenBank/DDBJ whole genome shotgun (WGS) entry which is preliminary data.</text>
</comment>
<feature type="domain" description="SHSP" evidence="4">
    <location>
        <begin position="27"/>
        <end position="134"/>
    </location>
</feature>
<dbReference type="CDD" id="cd06464">
    <property type="entry name" value="ACD_sHsps-like"/>
    <property type="match status" value="1"/>
</dbReference>
<dbReference type="AlphaFoldDB" id="A0A1F7Z3F7"/>